<accession>A0A0L8HCP5</accession>
<gene>
    <name evidence="1" type="ORF">OCBIM_22017463mg</name>
</gene>
<dbReference type="AlphaFoldDB" id="A0A0L8HCP5"/>
<protein>
    <submittedName>
        <fullName evidence="1">Uncharacterized protein</fullName>
    </submittedName>
</protein>
<evidence type="ECO:0000313" key="1">
    <source>
        <dbReference type="EMBL" id="KOF87073.1"/>
    </source>
</evidence>
<dbReference type="EMBL" id="KQ418498">
    <property type="protein sequence ID" value="KOF87073.1"/>
    <property type="molecule type" value="Genomic_DNA"/>
</dbReference>
<name>A0A0L8HCP5_OCTBM</name>
<organism evidence="1">
    <name type="scientific">Octopus bimaculoides</name>
    <name type="common">California two-spotted octopus</name>
    <dbReference type="NCBI Taxonomy" id="37653"/>
    <lineage>
        <taxon>Eukaryota</taxon>
        <taxon>Metazoa</taxon>
        <taxon>Spiralia</taxon>
        <taxon>Lophotrochozoa</taxon>
        <taxon>Mollusca</taxon>
        <taxon>Cephalopoda</taxon>
        <taxon>Coleoidea</taxon>
        <taxon>Octopodiformes</taxon>
        <taxon>Octopoda</taxon>
        <taxon>Incirrata</taxon>
        <taxon>Octopodidae</taxon>
        <taxon>Octopus</taxon>
    </lineage>
</organism>
<sequence length="124" mass="14451">MNSEITVYKNQIFQLFAMLNLSLLFDLKQAIGNNISIFPLRDPEINRRHKSSTSSQYIIQLHKAVETTTTTTTTTTKGGKKELMANVFMKKGCLILFPEILIKTIKETIKRKIVNFYQWHEYHL</sequence>
<reference evidence="1" key="1">
    <citation type="submission" date="2015-07" db="EMBL/GenBank/DDBJ databases">
        <title>MeaNS - Measles Nucleotide Surveillance Program.</title>
        <authorList>
            <person name="Tran T."/>
            <person name="Druce J."/>
        </authorList>
    </citation>
    <scope>NUCLEOTIDE SEQUENCE</scope>
    <source>
        <strain evidence="1">UCB-OBI-ISO-001</strain>
        <tissue evidence="1">Gonad</tissue>
    </source>
</reference>
<proteinExistence type="predicted"/>